<dbReference type="GO" id="GO:0061343">
    <property type="term" value="P:cell adhesion involved in heart morphogenesis"/>
    <property type="evidence" value="ECO:0007669"/>
    <property type="project" value="TreeGrafter"/>
</dbReference>
<dbReference type="GO" id="GO:0007508">
    <property type="term" value="P:larval heart development"/>
    <property type="evidence" value="ECO:0007669"/>
    <property type="project" value="TreeGrafter"/>
</dbReference>
<keyword evidence="1" id="KW-0695">RNA-directed DNA polymerase</keyword>
<evidence type="ECO:0000313" key="1">
    <source>
        <dbReference type="EMBL" id="RNA13660.1"/>
    </source>
</evidence>
<protein>
    <submittedName>
        <fullName evidence="1">RNA-directed DNA polymerase from mobile element jockey-like</fullName>
    </submittedName>
</protein>
<dbReference type="AlphaFoldDB" id="A0A3M7QQP4"/>
<dbReference type="PANTHER" id="PTHR33395:SF22">
    <property type="entry name" value="REVERSE TRANSCRIPTASE DOMAIN-CONTAINING PROTEIN"/>
    <property type="match status" value="1"/>
</dbReference>
<proteinExistence type="predicted"/>
<gene>
    <name evidence="1" type="ORF">BpHYR1_019788</name>
</gene>
<dbReference type="EMBL" id="REGN01005349">
    <property type="protein sequence ID" value="RNA13660.1"/>
    <property type="molecule type" value="Genomic_DNA"/>
</dbReference>
<reference evidence="1 2" key="1">
    <citation type="journal article" date="2018" name="Sci. Rep.">
        <title>Genomic signatures of local adaptation to the degree of environmental predictability in rotifers.</title>
        <authorList>
            <person name="Franch-Gras L."/>
            <person name="Hahn C."/>
            <person name="Garcia-Roger E.M."/>
            <person name="Carmona M.J."/>
            <person name="Serra M."/>
            <person name="Gomez A."/>
        </authorList>
    </citation>
    <scope>NUCLEOTIDE SEQUENCE [LARGE SCALE GENOMIC DNA]</scope>
    <source>
        <strain evidence="1">HYR1</strain>
    </source>
</reference>
<dbReference type="GO" id="GO:0031012">
    <property type="term" value="C:extracellular matrix"/>
    <property type="evidence" value="ECO:0007669"/>
    <property type="project" value="TreeGrafter"/>
</dbReference>
<name>A0A3M7QQP4_BRAPC</name>
<keyword evidence="2" id="KW-1185">Reference proteome</keyword>
<organism evidence="1 2">
    <name type="scientific">Brachionus plicatilis</name>
    <name type="common">Marine rotifer</name>
    <name type="synonym">Brachionus muelleri</name>
    <dbReference type="NCBI Taxonomy" id="10195"/>
    <lineage>
        <taxon>Eukaryota</taxon>
        <taxon>Metazoa</taxon>
        <taxon>Spiralia</taxon>
        <taxon>Gnathifera</taxon>
        <taxon>Rotifera</taxon>
        <taxon>Eurotatoria</taxon>
        <taxon>Monogononta</taxon>
        <taxon>Pseudotrocha</taxon>
        <taxon>Ploima</taxon>
        <taxon>Brachionidae</taxon>
        <taxon>Brachionus</taxon>
    </lineage>
</organism>
<keyword evidence="1" id="KW-0548">Nucleotidyltransferase</keyword>
<dbReference type="Proteomes" id="UP000276133">
    <property type="component" value="Unassembled WGS sequence"/>
</dbReference>
<dbReference type="PANTHER" id="PTHR33395">
    <property type="entry name" value="TRANSCRIPTASE, PUTATIVE-RELATED-RELATED"/>
    <property type="match status" value="1"/>
</dbReference>
<dbReference type="STRING" id="10195.A0A3M7QQP4"/>
<sequence>MKVKQAPPDWSRIWGNTNSKEETIFLAKVSREIKTKENKENNIVVSGLNERDNGTAEEKENHDSEELKAVLDLIGINSDHVKRRVRIRKTRPSNKPALLLVEFDKKNVQESALRGAKKLKDEENMKNVFINKDLTTAEREAEKEMRIERDNRNAALDSVGEGRLRYGTENGRQYYWGIREKILVGCLYRRPNAQREVSVLLDNAIAKAKSLVDSGKYTGLIIAGDLNHPGLKWTVEGGISGDHPTAASIEFLETLNTNFLVQHVFDHTYNKSTLDLIITEDPSRIHAVKLNPPLGSTVKNNLHASLKWRFNLRASTKPSEFLFDRLDYRKGNYTNLKSSLSLISWEGEYPANNDVEQMYTKFREIFQSKMNEFIPKVKSKINPKPRWFTGDLKKALREKYSSWFKYKSSKNKPILKQQFVEKAKSVKILIRKLVANYELELIKKCKTDPKLIYSYINSQTKTRSKIQSIELADGEVSFEGHQIVERLSEYFSSVFCDESSGVQYPLFAKRSHNQCIFDVDSITLEN</sequence>
<evidence type="ECO:0000313" key="2">
    <source>
        <dbReference type="Proteomes" id="UP000276133"/>
    </source>
</evidence>
<keyword evidence="1" id="KW-0808">Transferase</keyword>
<feature type="non-terminal residue" evidence="1">
    <location>
        <position position="526"/>
    </location>
</feature>
<accession>A0A3M7QQP4</accession>
<comment type="caution">
    <text evidence="1">The sequence shown here is derived from an EMBL/GenBank/DDBJ whole genome shotgun (WGS) entry which is preliminary data.</text>
</comment>
<dbReference type="GO" id="GO:0003964">
    <property type="term" value="F:RNA-directed DNA polymerase activity"/>
    <property type="evidence" value="ECO:0007669"/>
    <property type="project" value="UniProtKB-KW"/>
</dbReference>
<dbReference type="OrthoDB" id="6152807at2759"/>